<gene>
    <name evidence="7" type="primary">EMC2_3</name>
    <name evidence="7" type="ORF">FOZ60_012362</name>
</gene>
<dbReference type="PROSITE" id="PS50005">
    <property type="entry name" value="TPR"/>
    <property type="match status" value="1"/>
</dbReference>
<dbReference type="Gene3D" id="1.25.40.10">
    <property type="entry name" value="Tetratricopeptide repeat domain"/>
    <property type="match status" value="1"/>
</dbReference>
<keyword evidence="1" id="KW-0677">Repeat</keyword>
<dbReference type="InterPro" id="IPR019734">
    <property type="entry name" value="TPR_rpt"/>
</dbReference>
<comment type="subcellular location">
    <subcellularLocation>
        <location evidence="4">Endoplasmic reticulum membrane</location>
        <topology evidence="4">Peripheral membrane protein</topology>
        <orientation evidence="4">Cytoplasmic side</orientation>
    </subcellularLocation>
</comment>
<dbReference type="Pfam" id="PF22890">
    <property type="entry name" value="TPR_EMC2"/>
    <property type="match status" value="1"/>
</dbReference>
<dbReference type="SMART" id="SM00028">
    <property type="entry name" value="TPR"/>
    <property type="match status" value="3"/>
</dbReference>
<evidence type="ECO:0000256" key="5">
    <source>
        <dbReference type="SAM" id="MobiDB-lite"/>
    </source>
</evidence>
<dbReference type="SUPFAM" id="SSF48452">
    <property type="entry name" value="TPR-like"/>
    <property type="match status" value="1"/>
</dbReference>
<feature type="region of interest" description="Disordered" evidence="5">
    <location>
        <begin position="513"/>
        <end position="532"/>
    </location>
</feature>
<evidence type="ECO:0000313" key="7">
    <source>
        <dbReference type="EMBL" id="KAF4692859.1"/>
    </source>
</evidence>
<dbReference type="OrthoDB" id="124397at2759"/>
<feature type="non-terminal residue" evidence="7">
    <location>
        <position position="1"/>
    </location>
</feature>
<feature type="repeat" description="TPR" evidence="3">
    <location>
        <begin position="188"/>
        <end position="221"/>
    </location>
</feature>
<dbReference type="EMBL" id="JABANP010000053">
    <property type="protein sequence ID" value="KAF4692859.1"/>
    <property type="molecule type" value="Genomic_DNA"/>
</dbReference>
<dbReference type="PANTHER" id="PTHR12760">
    <property type="entry name" value="TETRATRICOPEPTIDE REPEAT PROTEIN"/>
    <property type="match status" value="1"/>
</dbReference>
<feature type="compositionally biased region" description="Polar residues" evidence="5">
    <location>
        <begin position="517"/>
        <end position="532"/>
    </location>
</feature>
<protein>
    <recommendedName>
        <fullName evidence="4">ER membrane protein complex subunit 2</fullName>
    </recommendedName>
</protein>
<comment type="caution">
    <text evidence="7">The sequence shown here is derived from an EMBL/GenBank/DDBJ whole genome shotgun (WGS) entry which is preliminary data.</text>
</comment>
<feature type="region of interest" description="Disordered" evidence="5">
    <location>
        <begin position="421"/>
        <end position="442"/>
    </location>
</feature>
<dbReference type="GO" id="GO:0072546">
    <property type="term" value="C:EMC complex"/>
    <property type="evidence" value="ECO:0007669"/>
    <property type="project" value="UniProtKB-UniRule"/>
</dbReference>
<evidence type="ECO:0000259" key="6">
    <source>
        <dbReference type="Pfam" id="PF22890"/>
    </source>
</evidence>
<comment type="subunit">
    <text evidence="4">Component of the ER membrane protein complex (EMC).</text>
</comment>
<feature type="region of interest" description="Disordered" evidence="5">
    <location>
        <begin position="334"/>
        <end position="356"/>
    </location>
</feature>
<dbReference type="AlphaFoldDB" id="A0A7J6P9S6"/>
<comment type="similarity">
    <text evidence="4">Belongs to the EMC2 family.</text>
</comment>
<evidence type="ECO:0000256" key="3">
    <source>
        <dbReference type="PROSITE-ProRule" id="PRU00339"/>
    </source>
</evidence>
<evidence type="ECO:0000256" key="2">
    <source>
        <dbReference type="ARBA" id="ARBA00022803"/>
    </source>
</evidence>
<comment type="function">
    <text evidence="4">Part of the endoplasmic reticulum membrane protein complex (EMC) that enables the energy-independent insertion into endoplasmic reticulum membranes of newly synthesized membrane proteins.</text>
</comment>
<evidence type="ECO:0000256" key="4">
    <source>
        <dbReference type="RuleBase" id="RU367091"/>
    </source>
</evidence>
<reference evidence="7 8" key="1">
    <citation type="submission" date="2020-04" db="EMBL/GenBank/DDBJ databases">
        <title>Perkinsus olseni comparative genomics.</title>
        <authorList>
            <person name="Bogema D.R."/>
        </authorList>
    </citation>
    <scope>NUCLEOTIDE SEQUENCE [LARGE SCALE GENOMIC DNA]</scope>
    <source>
        <strain evidence="7">00978-12</strain>
    </source>
</reference>
<dbReference type="InterPro" id="IPR011990">
    <property type="entry name" value="TPR-like_helical_dom_sf"/>
</dbReference>
<evidence type="ECO:0000313" key="8">
    <source>
        <dbReference type="Proteomes" id="UP000541610"/>
    </source>
</evidence>
<keyword evidence="2 3" id="KW-0802">TPR repeat</keyword>
<dbReference type="InterPro" id="IPR055217">
    <property type="entry name" value="TPR_EMC2"/>
</dbReference>
<name>A0A7J6P9S6_PEROL</name>
<organism evidence="7 8">
    <name type="scientific">Perkinsus olseni</name>
    <name type="common">Perkinsus atlanticus</name>
    <dbReference type="NCBI Taxonomy" id="32597"/>
    <lineage>
        <taxon>Eukaryota</taxon>
        <taxon>Sar</taxon>
        <taxon>Alveolata</taxon>
        <taxon>Perkinsozoa</taxon>
        <taxon>Perkinsea</taxon>
        <taxon>Perkinsida</taxon>
        <taxon>Perkinsidae</taxon>
        <taxon>Perkinsus</taxon>
    </lineage>
</organism>
<feature type="domain" description="EMC2 TPR-like" evidence="6">
    <location>
        <begin position="164"/>
        <end position="231"/>
    </location>
</feature>
<accession>A0A7J6P9S6</accession>
<dbReference type="Proteomes" id="UP000541610">
    <property type="component" value="Unassembled WGS sequence"/>
</dbReference>
<evidence type="ECO:0000256" key="1">
    <source>
        <dbReference type="ARBA" id="ARBA00022737"/>
    </source>
</evidence>
<keyword evidence="4" id="KW-0256">Endoplasmic reticulum</keyword>
<dbReference type="InterPro" id="IPR039856">
    <property type="entry name" value="EMC2-like"/>
</dbReference>
<keyword evidence="4" id="KW-0472">Membrane</keyword>
<sequence length="532" mass="57862">MTDVAAVPISELLHDAEKGGCQAGITYLQQLRLRKMVDPHSVLCIGSQLLTKYSGKLGDEKWPVLEQVLLASLQAGADDWSAYCLKALKKRFPKSHRVQRLVGQCNEARGDYDAAEEVYEGIMEEASDDMVTEKRKLAARLGEAGAVIPLLSQIVEHVLLYVVVLLQPTTAGGVEALSSDIANFQTDTEVWQQVAMAYAAQGQVQQAAYCFEEVLLAMPHSIYNILTYAELLASAGQTDDARKYYCLALEHDENHVRALWGLLTTIPPNADNKTEAKLRNLAVGRLRSIYNQQPPSSTKTAMLKLLAASKVAFSWIFYVAQFMGCGSSTGATGGAAASQAKDDISSGSSSATGEEAAELRGRLAELGVVTGQADISTLRDLLRGVVSGSEGGQMALSEAHSAVLLKWLVIARGRLAQGHHQLPYGDDSTSEEQSLADTPRPTTPLLFKRTLANEATPQSTPRVGGRPLHWTKLELRERGGLRSRINGDEPNFVQEMLSTRRRDMVGQSIRLGLNRQMPHNSQARTAPTQPRG</sequence>
<feature type="compositionally biased region" description="Low complexity" evidence="5">
    <location>
        <begin position="345"/>
        <end position="354"/>
    </location>
</feature>
<proteinExistence type="inferred from homology"/>